<dbReference type="OrthoDB" id="10574148at2759"/>
<feature type="region of interest" description="Disordered" evidence="1">
    <location>
        <begin position="253"/>
        <end position="272"/>
    </location>
</feature>
<dbReference type="AlphaFoldDB" id="A0A2C5YBP0"/>
<name>A0A2C5YBP0_9HYPO</name>
<comment type="caution">
    <text evidence="3">The sequence shown here is derived from an EMBL/GenBank/DDBJ whole genome shotgun (WGS) entry which is preliminary data.</text>
</comment>
<feature type="signal peptide" evidence="2">
    <location>
        <begin position="1"/>
        <end position="25"/>
    </location>
</feature>
<evidence type="ECO:0000313" key="3">
    <source>
        <dbReference type="EMBL" id="PHH66127.1"/>
    </source>
</evidence>
<keyword evidence="2" id="KW-0732">Signal</keyword>
<evidence type="ECO:0000313" key="4">
    <source>
        <dbReference type="Proteomes" id="UP000226192"/>
    </source>
</evidence>
<dbReference type="Proteomes" id="UP000226192">
    <property type="component" value="Unassembled WGS sequence"/>
</dbReference>
<sequence length="355" mass="39306">MISSRWAAFALSLALCLLLCPCSRAMPISLEKRGWPFKSIQMPSLPKLNLGIRIRNFGRVPSVSNARSNLGVNDLATGIVPSGPDWTAPRPRQVHGIILEHKGSLWSPTRGMLPGSRAEVDASNPYARWYTKDKHGNWIAWKVENGREVGVKIFESSIQDWTPPSTSSGPSWGDRDPGNLDDNDYLEHNGYLWSRTNGRLPTSPTQVDIRNPGARWYKKDMFGFWKKYKMLNGVEVSREVYGPLILGMSNLDLRSDRPQRPASPNPLSPRLLNRVEELSTARQEPRYSPDPTIGVTRPVSLPAILPPSRPRGAATGMEHAGQPSGGPRQIAVPVSRQKNPNPLAPINSPGSSEFE</sequence>
<feature type="region of interest" description="Disordered" evidence="1">
    <location>
        <begin position="160"/>
        <end position="180"/>
    </location>
</feature>
<organism evidence="3 4">
    <name type="scientific">Ophiocordyceps australis</name>
    <dbReference type="NCBI Taxonomy" id="1399860"/>
    <lineage>
        <taxon>Eukaryota</taxon>
        <taxon>Fungi</taxon>
        <taxon>Dikarya</taxon>
        <taxon>Ascomycota</taxon>
        <taxon>Pezizomycotina</taxon>
        <taxon>Sordariomycetes</taxon>
        <taxon>Hypocreomycetidae</taxon>
        <taxon>Hypocreales</taxon>
        <taxon>Ophiocordycipitaceae</taxon>
        <taxon>Ophiocordyceps</taxon>
    </lineage>
</organism>
<proteinExistence type="predicted"/>
<keyword evidence="4" id="KW-1185">Reference proteome</keyword>
<protein>
    <recommendedName>
        <fullName evidence="5">GH16 domain-containing protein</fullName>
    </recommendedName>
</protein>
<gene>
    <name evidence="3" type="ORF">CDD81_190</name>
</gene>
<evidence type="ECO:0000256" key="1">
    <source>
        <dbReference type="SAM" id="MobiDB-lite"/>
    </source>
</evidence>
<feature type="chain" id="PRO_5012632213" description="GH16 domain-containing protein" evidence="2">
    <location>
        <begin position="26"/>
        <end position="355"/>
    </location>
</feature>
<feature type="region of interest" description="Disordered" evidence="1">
    <location>
        <begin position="278"/>
        <end position="355"/>
    </location>
</feature>
<dbReference type="EMBL" id="NJET01000010">
    <property type="protein sequence ID" value="PHH66127.1"/>
    <property type="molecule type" value="Genomic_DNA"/>
</dbReference>
<accession>A0A2C5YBP0</accession>
<feature type="compositionally biased region" description="Basic and acidic residues" evidence="1">
    <location>
        <begin position="278"/>
        <end position="287"/>
    </location>
</feature>
<evidence type="ECO:0000256" key="2">
    <source>
        <dbReference type="SAM" id="SignalP"/>
    </source>
</evidence>
<feature type="compositionally biased region" description="Low complexity" evidence="1">
    <location>
        <begin position="160"/>
        <end position="172"/>
    </location>
</feature>
<reference evidence="3 4" key="1">
    <citation type="submission" date="2017-06" db="EMBL/GenBank/DDBJ databases">
        <title>Ant-infecting Ophiocordyceps genomes reveal a high diversity of potential behavioral manipulation genes and a possible major role for enterotoxins.</title>
        <authorList>
            <person name="De Bekker C."/>
            <person name="Evans H.C."/>
            <person name="Brachmann A."/>
            <person name="Hughes D.P."/>
        </authorList>
    </citation>
    <scope>NUCLEOTIDE SEQUENCE [LARGE SCALE GENOMIC DNA]</scope>
    <source>
        <strain evidence="3 4">Map64</strain>
    </source>
</reference>
<evidence type="ECO:0008006" key="5">
    <source>
        <dbReference type="Google" id="ProtNLM"/>
    </source>
</evidence>